<dbReference type="Gene3D" id="1.10.630.10">
    <property type="entry name" value="Cytochrome P450"/>
    <property type="match status" value="1"/>
</dbReference>
<comment type="similarity">
    <text evidence="4 14">Belongs to the cytochrome P450 family.</text>
</comment>
<sequence>MFISETLRLYPVIPTLLRTTTSNYRIPNSDCIVEEGTQIAIPVYSIHRDPAYYDQPNEFNPDNFEPKRCEERHSCAYLPFGDGPHNCIGLRFGKMQTKLGLVALLRKFRFEICPQTELVMDKKNFLLTTESGVDLKVTIL</sequence>
<keyword evidence="11 14" id="KW-0503">Monooxygenase</keyword>
<dbReference type="GO" id="GO:0016705">
    <property type="term" value="F:oxidoreductase activity, acting on paired donors, with incorporation or reduction of molecular oxygen"/>
    <property type="evidence" value="ECO:0007669"/>
    <property type="project" value="InterPro"/>
</dbReference>
<evidence type="ECO:0000256" key="3">
    <source>
        <dbReference type="ARBA" id="ARBA00004406"/>
    </source>
</evidence>
<keyword evidence="5 13" id="KW-0349">Heme</keyword>
<comment type="cofactor">
    <cofactor evidence="1 13">
        <name>heme</name>
        <dbReference type="ChEBI" id="CHEBI:30413"/>
    </cofactor>
</comment>
<dbReference type="PRINTS" id="PR00463">
    <property type="entry name" value="EP450I"/>
</dbReference>
<reference evidence="15" key="1">
    <citation type="journal article" date="1995" name="DNA Cell Biol.">
        <title>A cluster of cytochrome P450 genes of the CYP6 family in the house fly.</title>
        <authorList>
            <person name="Cohen M.B."/>
            <person name="Feyereisen R."/>
        </authorList>
    </citation>
    <scope>NUCLEOTIDE SEQUENCE</scope>
    <source>
        <strain evidence="15">sbo</strain>
    </source>
</reference>
<dbReference type="InterPro" id="IPR002401">
    <property type="entry name" value="Cyt_P450_E_grp-I"/>
</dbReference>
<dbReference type="GO" id="GO:0005506">
    <property type="term" value="F:iron ion binding"/>
    <property type="evidence" value="ECO:0007669"/>
    <property type="project" value="InterPro"/>
</dbReference>
<comment type="subcellular location">
    <subcellularLocation>
        <location evidence="3">Endoplasmic reticulum membrane</location>
        <topology evidence="3">Peripheral membrane protein</topology>
    </subcellularLocation>
    <subcellularLocation>
        <location evidence="2">Microsome membrane</location>
        <topology evidence="2">Peripheral membrane protein</topology>
    </subcellularLocation>
</comment>
<evidence type="ECO:0000256" key="8">
    <source>
        <dbReference type="ARBA" id="ARBA00022848"/>
    </source>
</evidence>
<evidence type="ECO:0000313" key="15">
    <source>
        <dbReference type="EMBL" id="AAA82162.1"/>
    </source>
</evidence>
<protein>
    <submittedName>
        <fullName evidence="15">Cytochrome P450</fullName>
    </submittedName>
</protein>
<gene>
    <name evidence="15" type="primary">CYP6A6</name>
</gene>
<dbReference type="GO" id="GO:0005789">
    <property type="term" value="C:endoplasmic reticulum membrane"/>
    <property type="evidence" value="ECO:0007669"/>
    <property type="project" value="UniProtKB-SubCell"/>
</dbReference>
<dbReference type="InterPro" id="IPR001128">
    <property type="entry name" value="Cyt_P450"/>
</dbReference>
<dbReference type="InterPro" id="IPR050476">
    <property type="entry name" value="Insect_CytP450_Detox"/>
</dbReference>
<dbReference type="GO" id="GO:0020037">
    <property type="term" value="F:heme binding"/>
    <property type="evidence" value="ECO:0007669"/>
    <property type="project" value="InterPro"/>
</dbReference>
<organism evidence="15">
    <name type="scientific">Musca domestica</name>
    <name type="common">House fly</name>
    <dbReference type="NCBI Taxonomy" id="7370"/>
    <lineage>
        <taxon>Eukaryota</taxon>
        <taxon>Metazoa</taxon>
        <taxon>Ecdysozoa</taxon>
        <taxon>Arthropoda</taxon>
        <taxon>Hexapoda</taxon>
        <taxon>Insecta</taxon>
        <taxon>Pterygota</taxon>
        <taxon>Neoptera</taxon>
        <taxon>Endopterygota</taxon>
        <taxon>Diptera</taxon>
        <taxon>Brachycera</taxon>
        <taxon>Muscomorpha</taxon>
        <taxon>Muscoidea</taxon>
        <taxon>Muscidae</taxon>
        <taxon>Musca</taxon>
    </lineage>
</organism>
<keyword evidence="10 13" id="KW-0408">Iron</keyword>
<name>Q27695_MUSDO</name>
<feature type="binding site" description="axial binding residue" evidence="13">
    <location>
        <position position="87"/>
    </location>
    <ligand>
        <name>heme</name>
        <dbReference type="ChEBI" id="CHEBI:30413"/>
    </ligand>
    <ligandPart>
        <name>Fe</name>
        <dbReference type="ChEBI" id="CHEBI:18248"/>
    </ligandPart>
</feature>
<dbReference type="PRINTS" id="PR00385">
    <property type="entry name" value="P450"/>
</dbReference>
<dbReference type="SUPFAM" id="SSF48264">
    <property type="entry name" value="Cytochrome P450"/>
    <property type="match status" value="1"/>
</dbReference>
<accession>Q27695</accession>
<dbReference type="InterPro" id="IPR017972">
    <property type="entry name" value="Cyt_P450_CS"/>
</dbReference>
<dbReference type="AlphaFoldDB" id="Q27695"/>
<keyword evidence="9 14" id="KW-0560">Oxidoreductase</keyword>
<evidence type="ECO:0000256" key="2">
    <source>
        <dbReference type="ARBA" id="ARBA00004174"/>
    </source>
</evidence>
<dbReference type="EMBL" id="U09344">
    <property type="protein sequence ID" value="AAA82162.1"/>
    <property type="molecule type" value="Genomic_DNA"/>
</dbReference>
<proteinExistence type="inferred from homology"/>
<dbReference type="GO" id="GO:0004497">
    <property type="term" value="F:monooxygenase activity"/>
    <property type="evidence" value="ECO:0007669"/>
    <property type="project" value="UniProtKB-KW"/>
</dbReference>
<dbReference type="PROSITE" id="PS00086">
    <property type="entry name" value="CYTOCHROME_P450"/>
    <property type="match status" value="1"/>
</dbReference>
<dbReference type="Pfam" id="PF00067">
    <property type="entry name" value="p450"/>
    <property type="match status" value="1"/>
</dbReference>
<dbReference type="PANTHER" id="PTHR24292">
    <property type="entry name" value="CYTOCHROME P450"/>
    <property type="match status" value="1"/>
</dbReference>
<evidence type="ECO:0000256" key="13">
    <source>
        <dbReference type="PIRSR" id="PIRSR602401-1"/>
    </source>
</evidence>
<evidence type="ECO:0000256" key="9">
    <source>
        <dbReference type="ARBA" id="ARBA00023002"/>
    </source>
</evidence>
<keyword evidence="6 13" id="KW-0479">Metal-binding</keyword>
<evidence type="ECO:0000256" key="6">
    <source>
        <dbReference type="ARBA" id="ARBA00022723"/>
    </source>
</evidence>
<evidence type="ECO:0000256" key="14">
    <source>
        <dbReference type="RuleBase" id="RU000461"/>
    </source>
</evidence>
<dbReference type="InterPro" id="IPR036396">
    <property type="entry name" value="Cyt_P450_sf"/>
</dbReference>
<evidence type="ECO:0000256" key="10">
    <source>
        <dbReference type="ARBA" id="ARBA00023004"/>
    </source>
</evidence>
<evidence type="ECO:0000256" key="4">
    <source>
        <dbReference type="ARBA" id="ARBA00010617"/>
    </source>
</evidence>
<keyword evidence="12" id="KW-0472">Membrane</keyword>
<keyword evidence="8" id="KW-0492">Microsome</keyword>
<keyword evidence="7" id="KW-0256">Endoplasmic reticulum</keyword>
<evidence type="ECO:0000256" key="1">
    <source>
        <dbReference type="ARBA" id="ARBA00001971"/>
    </source>
</evidence>
<dbReference type="PANTHER" id="PTHR24292:SF100">
    <property type="entry name" value="CYTOCHROME P450 6A16, ISOFORM B-RELATED"/>
    <property type="match status" value="1"/>
</dbReference>
<evidence type="ECO:0000256" key="7">
    <source>
        <dbReference type="ARBA" id="ARBA00022824"/>
    </source>
</evidence>
<evidence type="ECO:0000256" key="5">
    <source>
        <dbReference type="ARBA" id="ARBA00022617"/>
    </source>
</evidence>
<evidence type="ECO:0000256" key="12">
    <source>
        <dbReference type="ARBA" id="ARBA00023136"/>
    </source>
</evidence>
<evidence type="ECO:0000256" key="11">
    <source>
        <dbReference type="ARBA" id="ARBA00023033"/>
    </source>
</evidence>